<dbReference type="AlphaFoldDB" id="A0AAD4HB90"/>
<dbReference type="SUPFAM" id="SSF49562">
    <property type="entry name" value="C2 domain (Calcium/lipid-binding domain, CaLB)"/>
    <property type="match status" value="1"/>
</dbReference>
<evidence type="ECO:0000256" key="2">
    <source>
        <dbReference type="ARBA" id="ARBA00022837"/>
    </source>
</evidence>
<reference evidence="4" key="1">
    <citation type="journal article" date="2020" name="Fungal Divers.">
        <title>Resolving the Mortierellaceae phylogeny through synthesis of multi-gene phylogenetics and phylogenomics.</title>
        <authorList>
            <person name="Vandepol N."/>
            <person name="Liber J."/>
            <person name="Desiro A."/>
            <person name="Na H."/>
            <person name="Kennedy M."/>
            <person name="Barry K."/>
            <person name="Grigoriev I.V."/>
            <person name="Miller A.N."/>
            <person name="O'Donnell K."/>
            <person name="Stajich J.E."/>
            <person name="Bonito G."/>
        </authorList>
    </citation>
    <scope>NUCLEOTIDE SEQUENCE</scope>
    <source>
        <strain evidence="4">NRRL 28262</strain>
    </source>
</reference>
<organism evidence="4 5">
    <name type="scientific">Linnemannia exigua</name>
    <dbReference type="NCBI Taxonomy" id="604196"/>
    <lineage>
        <taxon>Eukaryota</taxon>
        <taxon>Fungi</taxon>
        <taxon>Fungi incertae sedis</taxon>
        <taxon>Mucoromycota</taxon>
        <taxon>Mortierellomycotina</taxon>
        <taxon>Mortierellomycetes</taxon>
        <taxon>Mortierellales</taxon>
        <taxon>Mortierellaceae</taxon>
        <taxon>Linnemannia</taxon>
    </lineage>
</organism>
<dbReference type="Pfam" id="PF00168">
    <property type="entry name" value="C2"/>
    <property type="match status" value="1"/>
</dbReference>
<proteinExistence type="predicted"/>
<dbReference type="PANTHER" id="PTHR45911:SF4">
    <property type="entry name" value="MULTIPLE C2 AND TRANSMEMBRANE DOMAIN-CONTAINING PROTEIN"/>
    <property type="match status" value="1"/>
</dbReference>
<dbReference type="CDD" id="cd00030">
    <property type="entry name" value="C2"/>
    <property type="match status" value="1"/>
</dbReference>
<sequence>MLHLHTDTVLEVTIHAARGLQDVERGGKNDAYARVSVELNNKKAYHSTEVKKNSGSDPSWEQLIEIREVKPEHTKLYVEILDEDAGADAPIAYTAIPLAQVYETHNKSLSGRYDVYNKNGIALGEISLTIRVVEPGKESTGRITYDGEFKKHESL</sequence>
<dbReference type="SMART" id="SM00239">
    <property type="entry name" value="C2"/>
    <property type="match status" value="1"/>
</dbReference>
<evidence type="ECO:0000313" key="5">
    <source>
        <dbReference type="Proteomes" id="UP001194580"/>
    </source>
</evidence>
<dbReference type="PROSITE" id="PS50004">
    <property type="entry name" value="C2"/>
    <property type="match status" value="1"/>
</dbReference>
<dbReference type="InterPro" id="IPR035892">
    <property type="entry name" value="C2_domain_sf"/>
</dbReference>
<protein>
    <recommendedName>
        <fullName evidence="3">C2 domain-containing protein</fullName>
    </recommendedName>
</protein>
<feature type="domain" description="C2" evidence="3">
    <location>
        <begin position="1"/>
        <end position="113"/>
    </location>
</feature>
<dbReference type="Gene3D" id="2.60.40.150">
    <property type="entry name" value="C2 domain"/>
    <property type="match status" value="1"/>
</dbReference>
<dbReference type="EMBL" id="JAAAIL010000009">
    <property type="protein sequence ID" value="KAG0281730.1"/>
    <property type="molecule type" value="Genomic_DNA"/>
</dbReference>
<dbReference type="GO" id="GO:0005509">
    <property type="term" value="F:calcium ion binding"/>
    <property type="evidence" value="ECO:0007669"/>
    <property type="project" value="TreeGrafter"/>
</dbReference>
<dbReference type="PANTHER" id="PTHR45911">
    <property type="entry name" value="C2 DOMAIN-CONTAINING PROTEIN"/>
    <property type="match status" value="1"/>
</dbReference>
<gene>
    <name evidence="4" type="ORF">BGZ95_011648</name>
</gene>
<evidence type="ECO:0000259" key="3">
    <source>
        <dbReference type="PROSITE" id="PS50004"/>
    </source>
</evidence>
<keyword evidence="2" id="KW-0106">Calcium</keyword>
<evidence type="ECO:0000313" key="4">
    <source>
        <dbReference type="EMBL" id="KAG0281730.1"/>
    </source>
</evidence>
<evidence type="ECO:0000256" key="1">
    <source>
        <dbReference type="ARBA" id="ARBA00022723"/>
    </source>
</evidence>
<comment type="caution">
    <text evidence="4">The sequence shown here is derived from an EMBL/GenBank/DDBJ whole genome shotgun (WGS) entry which is preliminary data.</text>
</comment>
<dbReference type="GO" id="GO:0016020">
    <property type="term" value="C:membrane"/>
    <property type="evidence" value="ECO:0007669"/>
    <property type="project" value="TreeGrafter"/>
</dbReference>
<dbReference type="Proteomes" id="UP001194580">
    <property type="component" value="Unassembled WGS sequence"/>
</dbReference>
<keyword evidence="1" id="KW-0479">Metal-binding</keyword>
<name>A0AAD4HB90_9FUNG</name>
<dbReference type="InterPro" id="IPR000008">
    <property type="entry name" value="C2_dom"/>
</dbReference>
<accession>A0AAD4HB90</accession>
<keyword evidence="5" id="KW-1185">Reference proteome</keyword>